<organism evidence="1 2">
    <name type="scientific">Lithospermum erythrorhizon</name>
    <name type="common">Purple gromwell</name>
    <name type="synonym">Lithospermum officinale var. erythrorhizon</name>
    <dbReference type="NCBI Taxonomy" id="34254"/>
    <lineage>
        <taxon>Eukaryota</taxon>
        <taxon>Viridiplantae</taxon>
        <taxon>Streptophyta</taxon>
        <taxon>Embryophyta</taxon>
        <taxon>Tracheophyta</taxon>
        <taxon>Spermatophyta</taxon>
        <taxon>Magnoliopsida</taxon>
        <taxon>eudicotyledons</taxon>
        <taxon>Gunneridae</taxon>
        <taxon>Pentapetalae</taxon>
        <taxon>asterids</taxon>
        <taxon>lamiids</taxon>
        <taxon>Boraginales</taxon>
        <taxon>Boraginaceae</taxon>
        <taxon>Boraginoideae</taxon>
        <taxon>Lithospermeae</taxon>
        <taxon>Lithospermum</taxon>
    </lineage>
</organism>
<dbReference type="AlphaFoldDB" id="A0AAV3NTI0"/>
<name>A0AAV3NTI0_LITER</name>
<gene>
    <name evidence="1" type="ORF">LIER_03331</name>
</gene>
<dbReference type="EMBL" id="BAABME010000396">
    <property type="protein sequence ID" value="GAA0142426.1"/>
    <property type="molecule type" value="Genomic_DNA"/>
</dbReference>
<keyword evidence="2" id="KW-1185">Reference proteome</keyword>
<dbReference type="Proteomes" id="UP001454036">
    <property type="component" value="Unassembled WGS sequence"/>
</dbReference>
<protein>
    <submittedName>
        <fullName evidence="1">Uncharacterized protein</fullName>
    </submittedName>
</protein>
<proteinExistence type="predicted"/>
<accession>A0AAV3NTI0</accession>
<sequence length="126" mass="14565">MANYGGLSRSRPCDSVAEARGHLDNCHPGWTALKPRRSASFVFYDYKSESYEYVSFFLSLCINMVGFHFGDQFDVEVYHPHRFSRQRGFAPSIPGIRNEIRATVDVRAGLRFRRICTIFHVGQRVR</sequence>
<reference evidence="1 2" key="1">
    <citation type="submission" date="2024-01" db="EMBL/GenBank/DDBJ databases">
        <title>The complete chloroplast genome sequence of Lithospermum erythrorhizon: insights into the phylogenetic relationship among Boraginaceae species and the maternal lineages of purple gromwells.</title>
        <authorList>
            <person name="Okada T."/>
            <person name="Watanabe K."/>
        </authorList>
    </citation>
    <scope>NUCLEOTIDE SEQUENCE [LARGE SCALE GENOMIC DNA]</scope>
</reference>
<evidence type="ECO:0000313" key="1">
    <source>
        <dbReference type="EMBL" id="GAA0142426.1"/>
    </source>
</evidence>
<comment type="caution">
    <text evidence="1">The sequence shown here is derived from an EMBL/GenBank/DDBJ whole genome shotgun (WGS) entry which is preliminary data.</text>
</comment>
<evidence type="ECO:0000313" key="2">
    <source>
        <dbReference type="Proteomes" id="UP001454036"/>
    </source>
</evidence>